<dbReference type="Gene3D" id="1.10.3210.10">
    <property type="entry name" value="Hypothetical protein af1432"/>
    <property type="match status" value="1"/>
</dbReference>
<dbReference type="NCBIfam" id="TIGR00277">
    <property type="entry name" value="HDIG"/>
    <property type="match status" value="1"/>
</dbReference>
<proteinExistence type="predicted"/>
<evidence type="ECO:0000259" key="1">
    <source>
        <dbReference type="Pfam" id="PF01966"/>
    </source>
</evidence>
<comment type="caution">
    <text evidence="2">The sequence shown here is derived from an EMBL/GenBank/DDBJ whole genome shotgun (WGS) entry which is preliminary data.</text>
</comment>
<name>A0A832YZB2_9CREN</name>
<protein>
    <submittedName>
        <fullName evidence="2">HDIG domain-containing protein</fullName>
    </submittedName>
</protein>
<dbReference type="SUPFAM" id="SSF109604">
    <property type="entry name" value="HD-domain/PDEase-like"/>
    <property type="match status" value="1"/>
</dbReference>
<sequence>MLTREEAYSLLKQYVHDEKLIKHCIAVEAIMRRLATRLNQDAELWGLIGLLHDIDYDITNRDPKRHGLEALKILSG</sequence>
<feature type="non-terminal residue" evidence="2">
    <location>
        <position position="76"/>
    </location>
</feature>
<dbReference type="AlphaFoldDB" id="A0A832YZB2"/>
<dbReference type="InterPro" id="IPR006675">
    <property type="entry name" value="HDIG_dom"/>
</dbReference>
<evidence type="ECO:0000313" key="2">
    <source>
        <dbReference type="EMBL" id="HIP56536.1"/>
    </source>
</evidence>
<organism evidence="2 3">
    <name type="scientific">Ignisphaera aggregans</name>
    <dbReference type="NCBI Taxonomy" id="334771"/>
    <lineage>
        <taxon>Archaea</taxon>
        <taxon>Thermoproteota</taxon>
        <taxon>Thermoprotei</taxon>
        <taxon>Desulfurococcales</taxon>
        <taxon>Desulfurococcaceae</taxon>
        <taxon>Ignisphaera</taxon>
    </lineage>
</organism>
<dbReference type="InterPro" id="IPR006674">
    <property type="entry name" value="HD_domain"/>
</dbReference>
<dbReference type="Proteomes" id="UP000605805">
    <property type="component" value="Unassembled WGS sequence"/>
</dbReference>
<reference evidence="2" key="1">
    <citation type="journal article" date="2020" name="ISME J.">
        <title>Gammaproteobacteria mediating utilization of methyl-, sulfur- and petroleum organic compounds in deep ocean hydrothermal plumes.</title>
        <authorList>
            <person name="Zhou Z."/>
            <person name="Liu Y."/>
            <person name="Pan J."/>
            <person name="Cron B.R."/>
            <person name="Toner B.M."/>
            <person name="Anantharaman K."/>
            <person name="Breier J.A."/>
            <person name="Dick G.J."/>
            <person name="Li M."/>
        </authorList>
    </citation>
    <scope>NUCLEOTIDE SEQUENCE</scope>
    <source>
        <strain evidence="2">SZUA-1435</strain>
    </source>
</reference>
<accession>A0A832YZB2</accession>
<gene>
    <name evidence="2" type="ORF">EYH02_00470</name>
</gene>
<dbReference type="Pfam" id="PF01966">
    <property type="entry name" value="HD"/>
    <property type="match status" value="1"/>
</dbReference>
<feature type="domain" description="HD" evidence="1">
    <location>
        <begin position="21"/>
        <end position="70"/>
    </location>
</feature>
<evidence type="ECO:0000313" key="3">
    <source>
        <dbReference type="Proteomes" id="UP000605805"/>
    </source>
</evidence>
<dbReference type="PANTHER" id="PTHR38659">
    <property type="entry name" value="METAL-DEPENDENT PHOSPHOHYDROLASE"/>
    <property type="match status" value="1"/>
</dbReference>
<dbReference type="EMBL" id="DQTV01000009">
    <property type="protein sequence ID" value="HIP56536.1"/>
    <property type="molecule type" value="Genomic_DNA"/>
</dbReference>
<dbReference type="PANTHER" id="PTHR38659:SF1">
    <property type="entry name" value="METAL DEPENDENT PHOSPHOHYDROLASE"/>
    <property type="match status" value="1"/>
</dbReference>